<keyword evidence="2" id="KW-0732">Signal</keyword>
<sequence length="474" mass="52181">MCSGHLQDPPLVWASIFTLLCGAGCNGWQGQKTWSSQLLADHFGQWTNRAIGPLEASKSSEYIVRFPMGRGEKELGRVKDILRTKNGLEHGVPGLNWRGSRMFAKGAPLRPGAVPKAHYWHPRKMARQGCGRGRRGKGNMDGGSSTVQKSQRQQKQRCQKPGPRLGLRRRKAASSLTGGRMQGQGKGWWWARWGLRRSWENWKEGGSVRQGEERSSHVLLSLARPTPSLGLNLNSPLRCRLQLVARAQDVVISTAGRSFWAILVMPLTLGEALPRAVSFGKLGRESGPSVGGAGIDGGKMERRVWLLRVGESDEGVGRGRQGETHAQESPVSRYQVLLLQRVGSSLWREIQPASNLIDRPGKHDKKNYLVLADGMVGKKWGPPNRFQEALANVVGWPVAIKSGLHLLGPKTAVRGCVWESPLSHEFKSIADNRPLCSDTAVAPKNTATNLQLFDYLVSKAFAQTVRVAVAMDWP</sequence>
<name>A0A4P9WEM0_9FUNG</name>
<reference evidence="4" key="1">
    <citation type="journal article" date="2018" name="Nat. Microbiol.">
        <title>Leveraging single-cell genomics to expand the fungal tree of life.</title>
        <authorList>
            <person name="Ahrendt S.R."/>
            <person name="Quandt C.A."/>
            <person name="Ciobanu D."/>
            <person name="Clum A."/>
            <person name="Salamov A."/>
            <person name="Andreopoulos B."/>
            <person name="Cheng J.F."/>
            <person name="Woyke T."/>
            <person name="Pelin A."/>
            <person name="Henrissat B."/>
            <person name="Reynolds N.K."/>
            <person name="Benny G.L."/>
            <person name="Smith M.E."/>
            <person name="James T.Y."/>
            <person name="Grigoriev I.V."/>
        </authorList>
    </citation>
    <scope>NUCLEOTIDE SEQUENCE [LARGE SCALE GENOMIC DNA]</scope>
</reference>
<feature type="region of interest" description="Disordered" evidence="1">
    <location>
        <begin position="127"/>
        <end position="182"/>
    </location>
</feature>
<evidence type="ECO:0000256" key="2">
    <source>
        <dbReference type="SAM" id="SignalP"/>
    </source>
</evidence>
<feature type="signal peptide" evidence="2">
    <location>
        <begin position="1"/>
        <end position="23"/>
    </location>
</feature>
<dbReference type="EMBL" id="KZ995197">
    <property type="protein sequence ID" value="RKO91171.1"/>
    <property type="molecule type" value="Genomic_DNA"/>
</dbReference>
<dbReference type="Proteomes" id="UP000269721">
    <property type="component" value="Unassembled WGS sequence"/>
</dbReference>
<organism evidence="3 4">
    <name type="scientific">Blyttiomyces helicus</name>
    <dbReference type="NCBI Taxonomy" id="388810"/>
    <lineage>
        <taxon>Eukaryota</taxon>
        <taxon>Fungi</taxon>
        <taxon>Fungi incertae sedis</taxon>
        <taxon>Chytridiomycota</taxon>
        <taxon>Chytridiomycota incertae sedis</taxon>
        <taxon>Chytridiomycetes</taxon>
        <taxon>Chytridiomycetes incertae sedis</taxon>
        <taxon>Blyttiomyces</taxon>
    </lineage>
</organism>
<evidence type="ECO:0000256" key="1">
    <source>
        <dbReference type="SAM" id="MobiDB-lite"/>
    </source>
</evidence>
<evidence type="ECO:0000313" key="3">
    <source>
        <dbReference type="EMBL" id="RKO91171.1"/>
    </source>
</evidence>
<dbReference type="AlphaFoldDB" id="A0A4P9WEM0"/>
<gene>
    <name evidence="3" type="ORF">BDK51DRAFT_26828</name>
</gene>
<proteinExistence type="predicted"/>
<feature type="compositionally biased region" description="Basic residues" evidence="1">
    <location>
        <begin position="127"/>
        <end position="137"/>
    </location>
</feature>
<keyword evidence="4" id="KW-1185">Reference proteome</keyword>
<feature type="chain" id="PRO_5020248991" evidence="2">
    <location>
        <begin position="24"/>
        <end position="474"/>
    </location>
</feature>
<protein>
    <submittedName>
        <fullName evidence="3">Uncharacterized protein</fullName>
    </submittedName>
</protein>
<evidence type="ECO:0000313" key="4">
    <source>
        <dbReference type="Proteomes" id="UP000269721"/>
    </source>
</evidence>
<accession>A0A4P9WEM0</accession>